<evidence type="ECO:0000313" key="3">
    <source>
        <dbReference type="EMBL" id="MBF4179132.1"/>
    </source>
</evidence>
<reference evidence="3 4" key="1">
    <citation type="submission" date="2020-11" db="EMBL/GenBank/DDBJ databases">
        <title>Identification of Lelliottia nimipressuralis from Wound Infection by Whole Genome-Based Bacterial Identification.</title>
        <authorList>
            <person name="Navarathna D.H."/>
            <person name="Choi H."/>
            <person name="Jinadatha C."/>
            <person name="Chatterjee P."/>
            <person name="Hwang M."/>
        </authorList>
    </citation>
    <scope>NUCLEOTIDE SEQUENCE [LARGE SCALE GENOMIC DNA]</scope>
    <source>
        <strain evidence="3 4">DN2020</strain>
    </source>
</reference>
<evidence type="ECO:0000313" key="4">
    <source>
        <dbReference type="Proteomes" id="UP000628560"/>
    </source>
</evidence>
<protein>
    <recommendedName>
        <fullName evidence="5">DUF1049 domain-containing protein</fullName>
    </recommendedName>
</protein>
<keyword evidence="2" id="KW-1133">Transmembrane helix</keyword>
<feature type="compositionally biased region" description="Acidic residues" evidence="1">
    <location>
        <begin position="31"/>
        <end position="42"/>
    </location>
</feature>
<dbReference type="EMBL" id="JADIXP010000008">
    <property type="protein sequence ID" value="MBF4179132.1"/>
    <property type="molecule type" value="Genomic_DNA"/>
</dbReference>
<dbReference type="AlphaFoldDB" id="A0ABD4KB14"/>
<name>A0ABD4KB14_9ENTR</name>
<evidence type="ECO:0008006" key="5">
    <source>
        <dbReference type="Google" id="ProtNLM"/>
    </source>
</evidence>
<gene>
    <name evidence="3" type="ORF">ISP11_14780</name>
</gene>
<proteinExistence type="predicted"/>
<feature type="region of interest" description="Disordered" evidence="1">
    <location>
        <begin position="1"/>
        <end position="50"/>
    </location>
</feature>
<evidence type="ECO:0000256" key="2">
    <source>
        <dbReference type="SAM" id="Phobius"/>
    </source>
</evidence>
<feature type="transmembrane region" description="Helical" evidence="2">
    <location>
        <begin position="97"/>
        <end position="118"/>
    </location>
</feature>
<organism evidence="3 4">
    <name type="scientific">Lelliottia nimipressuralis</name>
    <dbReference type="NCBI Taxonomy" id="69220"/>
    <lineage>
        <taxon>Bacteria</taxon>
        <taxon>Pseudomonadati</taxon>
        <taxon>Pseudomonadota</taxon>
        <taxon>Gammaproteobacteria</taxon>
        <taxon>Enterobacterales</taxon>
        <taxon>Enterobacteriaceae</taxon>
        <taxon>Lelliottia</taxon>
    </lineage>
</organism>
<evidence type="ECO:0000256" key="1">
    <source>
        <dbReference type="SAM" id="MobiDB-lite"/>
    </source>
</evidence>
<keyword evidence="2" id="KW-0472">Membrane</keyword>
<comment type="caution">
    <text evidence="3">The sequence shown here is derived from an EMBL/GenBank/DDBJ whole genome shotgun (WGS) entry which is preliminary data.</text>
</comment>
<dbReference type="RefSeq" id="WP_194513711.1">
    <property type="nucleotide sequence ID" value="NZ_JADIXP010000008.1"/>
</dbReference>
<accession>A0ABD4KB14</accession>
<dbReference type="Proteomes" id="UP000628560">
    <property type="component" value="Unassembled WGS sequence"/>
</dbReference>
<sequence>MSDKDKSGSFYTRLAQAATNQKEEEPVVDSSSDEMVQEEQDDYAAQAAPDPESLAEIKRAAALSDAKFSKLKRKLLKGQVRRQKQNNKMRKIYASKAYKFVWLWSIFFFLILLLSGYKNLTIEALDFKLISKFELNDPVLIALITGVTVNIVAVFIIVMRNLFPSSEKEDKEADKTVEKAERK</sequence>
<keyword evidence="2" id="KW-0812">Transmembrane</keyword>
<feature type="transmembrane region" description="Helical" evidence="2">
    <location>
        <begin position="138"/>
        <end position="158"/>
    </location>
</feature>